<comment type="caution">
    <text evidence="4">The sequence shown here is derived from an EMBL/GenBank/DDBJ whole genome shotgun (WGS) entry which is preliminary data.</text>
</comment>
<dbReference type="Pfam" id="PF25130">
    <property type="entry name" value="DUF7820"/>
    <property type="match status" value="1"/>
</dbReference>
<keyword evidence="2" id="KW-1133">Transmembrane helix</keyword>
<keyword evidence="5" id="KW-1185">Reference proteome</keyword>
<dbReference type="PANTHER" id="PTHR42078">
    <property type="entry name" value="GLUCAN 1, 4-ALPHA-GLUCOSIDASE"/>
    <property type="match status" value="1"/>
</dbReference>
<evidence type="ECO:0000256" key="2">
    <source>
        <dbReference type="SAM" id="Phobius"/>
    </source>
</evidence>
<name>A0A9P4TNN2_CURKU</name>
<feature type="transmembrane region" description="Helical" evidence="2">
    <location>
        <begin position="87"/>
        <end position="108"/>
    </location>
</feature>
<keyword evidence="2" id="KW-0812">Transmembrane</keyword>
<dbReference type="InterPro" id="IPR056722">
    <property type="entry name" value="DUF7820"/>
</dbReference>
<evidence type="ECO:0000256" key="1">
    <source>
        <dbReference type="SAM" id="MobiDB-lite"/>
    </source>
</evidence>
<feature type="region of interest" description="Disordered" evidence="1">
    <location>
        <begin position="115"/>
        <end position="135"/>
    </location>
</feature>
<gene>
    <name evidence="4" type="ORF">E8E13_010304</name>
</gene>
<dbReference type="AlphaFoldDB" id="A0A9P4TNN2"/>
<protein>
    <recommendedName>
        <fullName evidence="3">DUF7820 domain-containing protein</fullName>
    </recommendedName>
</protein>
<dbReference type="OrthoDB" id="5384459at2759"/>
<organism evidence="4 5">
    <name type="scientific">Curvularia kusanoi</name>
    <name type="common">Cochliobolus kusanoi</name>
    <dbReference type="NCBI Taxonomy" id="90978"/>
    <lineage>
        <taxon>Eukaryota</taxon>
        <taxon>Fungi</taxon>
        <taxon>Dikarya</taxon>
        <taxon>Ascomycota</taxon>
        <taxon>Pezizomycotina</taxon>
        <taxon>Dothideomycetes</taxon>
        <taxon>Pleosporomycetidae</taxon>
        <taxon>Pleosporales</taxon>
        <taxon>Pleosporineae</taxon>
        <taxon>Pleosporaceae</taxon>
        <taxon>Curvularia</taxon>
    </lineage>
</organism>
<dbReference type="PANTHER" id="PTHR42078:SF1">
    <property type="entry name" value="GLUCAN 1, 4-ALPHA-GLUCOSIDASE"/>
    <property type="match status" value="1"/>
</dbReference>
<reference evidence="4" key="1">
    <citation type="submission" date="2019-04" db="EMBL/GenBank/DDBJ databases">
        <title>Sequencing of skin fungus with MAO and IRED activity.</title>
        <authorList>
            <person name="Marsaioli A.J."/>
            <person name="Bonatto J.M.C."/>
            <person name="Reis Junior O."/>
        </authorList>
    </citation>
    <scope>NUCLEOTIDE SEQUENCE</scope>
    <source>
        <strain evidence="4">30M1</strain>
    </source>
</reference>
<evidence type="ECO:0000313" key="5">
    <source>
        <dbReference type="Proteomes" id="UP000801428"/>
    </source>
</evidence>
<feature type="compositionally biased region" description="Polar residues" evidence="1">
    <location>
        <begin position="11"/>
        <end position="20"/>
    </location>
</feature>
<evidence type="ECO:0000259" key="3">
    <source>
        <dbReference type="Pfam" id="PF25130"/>
    </source>
</evidence>
<dbReference type="Proteomes" id="UP000801428">
    <property type="component" value="Unassembled WGS sequence"/>
</dbReference>
<dbReference type="EMBL" id="SWKU01000001">
    <property type="protein sequence ID" value="KAF3010947.1"/>
    <property type="molecule type" value="Genomic_DNA"/>
</dbReference>
<proteinExistence type="predicted"/>
<evidence type="ECO:0000313" key="4">
    <source>
        <dbReference type="EMBL" id="KAF3010947.1"/>
    </source>
</evidence>
<keyword evidence="2" id="KW-0472">Membrane</keyword>
<feature type="region of interest" description="Disordered" evidence="1">
    <location>
        <begin position="1"/>
        <end position="24"/>
    </location>
</feature>
<accession>A0A9P4TNN2</accession>
<sequence>MQLPRRPVRTHSASTASESARSPDIEDGLEVVPLEHDSIRSAPIVSAYLDEKEVFIGTHEVPEKPLPGIPSSLWACTWGKMSIKYRVLVVLGLQALILLTVGMALLAANSKKPNKDRPEVRIMGGNGTNTSSVAPIERGTFPVPVQIAQQQSSACLARANESRAWQCAFDTMLQLSILPSLGDNEKPIMMTLGLPTNSNRSIHCGQQAPEIGPTELKALNSTENGPQYQFSAKYDRVVILREDQLGQQNISTPPLLGQPKHTFFPPGQPLWRCTFNDTLLEGLMYPNGKDDEVSTASAEMSGASSQLPFKLKLMERRAVSATAPVCEKVVVGSNGGLENSGESVQLQLSGTSSEPGSDPDASCQCQWIVT</sequence>
<feature type="domain" description="DUF7820" evidence="3">
    <location>
        <begin position="131"/>
        <end position="304"/>
    </location>
</feature>